<proteinExistence type="predicted"/>
<keyword evidence="3" id="KW-1185">Reference proteome</keyword>
<feature type="domain" description="Carboxymuconolactone decarboxylase-like" evidence="1">
    <location>
        <begin position="25"/>
        <end position="104"/>
    </location>
</feature>
<evidence type="ECO:0000313" key="3">
    <source>
        <dbReference type="Proteomes" id="UP001626536"/>
    </source>
</evidence>
<geneLocation type="plasmid" evidence="2 3">
    <name>pRX1</name>
</geneLocation>
<reference evidence="2 3" key="1">
    <citation type="submission" date="2023-10" db="EMBL/GenBank/DDBJ databases">
        <title>Novel methanotroph of the genus Methylocapsa from a subarctic wetland.</title>
        <authorList>
            <person name="Belova S.E."/>
            <person name="Oshkin I.Y."/>
            <person name="Miroshnikov K."/>
            <person name="Dedysh S.N."/>
        </authorList>
    </citation>
    <scope>NUCLEOTIDE SEQUENCE [LARGE SCALE GENOMIC DNA]</scope>
    <source>
        <strain evidence="2 3">RX1</strain>
        <plasmid evidence="2 3">pRX1</plasmid>
    </source>
</reference>
<sequence length="127" mass="13625">MQPTDIDPALALMAEFGQITNGTTRHINQMRQDSIFADGAVPARYKALAAMLWAVSARCEPCFKFYVQQAVRLGAAKTELGEFLAVAATMGGCVGEMWALKAFKAYKDLANGEPAPAADEQSCCSSQ</sequence>
<accession>A0ABZ0HZG3</accession>
<dbReference type="EMBL" id="CP136863">
    <property type="protein sequence ID" value="WOJ91725.1"/>
    <property type="molecule type" value="Genomic_DNA"/>
</dbReference>
<protein>
    <submittedName>
        <fullName evidence="2">Carboxymuconolactone decarboxylase family protein</fullName>
    </submittedName>
</protein>
<dbReference type="InterPro" id="IPR029032">
    <property type="entry name" value="AhpD-like"/>
</dbReference>
<dbReference type="InterPro" id="IPR003779">
    <property type="entry name" value="CMD-like"/>
</dbReference>
<dbReference type="Proteomes" id="UP001626536">
    <property type="component" value="Plasmid pRX1"/>
</dbReference>
<name>A0ABZ0HZG3_9HYPH</name>
<evidence type="ECO:0000259" key="1">
    <source>
        <dbReference type="Pfam" id="PF02627"/>
    </source>
</evidence>
<evidence type="ECO:0000313" key="2">
    <source>
        <dbReference type="EMBL" id="WOJ91725.1"/>
    </source>
</evidence>
<dbReference type="SUPFAM" id="SSF69118">
    <property type="entry name" value="AhpD-like"/>
    <property type="match status" value="1"/>
</dbReference>
<dbReference type="Gene3D" id="1.20.1290.10">
    <property type="entry name" value="AhpD-like"/>
    <property type="match status" value="1"/>
</dbReference>
<keyword evidence="2" id="KW-0614">Plasmid</keyword>
<organism evidence="2 3">
    <name type="scientific">Methylocapsa polymorpha</name>
    <dbReference type="NCBI Taxonomy" id="3080828"/>
    <lineage>
        <taxon>Bacteria</taxon>
        <taxon>Pseudomonadati</taxon>
        <taxon>Pseudomonadota</taxon>
        <taxon>Alphaproteobacteria</taxon>
        <taxon>Hyphomicrobiales</taxon>
        <taxon>Beijerinckiaceae</taxon>
        <taxon>Methylocapsa</taxon>
    </lineage>
</organism>
<gene>
    <name evidence="2" type="ORF">RZS28_18530</name>
</gene>
<dbReference type="RefSeq" id="WP_318655153.1">
    <property type="nucleotide sequence ID" value="NZ_CP136863.1"/>
</dbReference>
<dbReference type="Pfam" id="PF02627">
    <property type="entry name" value="CMD"/>
    <property type="match status" value="1"/>
</dbReference>